<dbReference type="CDD" id="cd03784">
    <property type="entry name" value="GT1_Gtf-like"/>
    <property type="match status" value="1"/>
</dbReference>
<organism evidence="3 4">
    <name type="scientific">Paenibacillus aquistagni</name>
    <dbReference type="NCBI Taxonomy" id="1852522"/>
    <lineage>
        <taxon>Bacteria</taxon>
        <taxon>Bacillati</taxon>
        <taxon>Bacillota</taxon>
        <taxon>Bacilli</taxon>
        <taxon>Bacillales</taxon>
        <taxon>Paenibacillaceae</taxon>
        <taxon>Paenibacillus</taxon>
    </lineage>
</organism>
<reference evidence="3 4" key="1">
    <citation type="submission" date="2017-04" db="EMBL/GenBank/DDBJ databases">
        <authorList>
            <person name="Afonso C.L."/>
            <person name="Miller P.J."/>
            <person name="Scott M.A."/>
            <person name="Spackman E."/>
            <person name="Goraichik I."/>
            <person name="Dimitrov K.M."/>
            <person name="Suarez D.L."/>
            <person name="Swayne D.E."/>
        </authorList>
    </citation>
    <scope>NUCLEOTIDE SEQUENCE [LARGE SCALE GENOMIC DNA]</scope>
    <source>
        <strain evidence="3 4">11</strain>
    </source>
</reference>
<dbReference type="Gene3D" id="3.40.50.2000">
    <property type="entry name" value="Glycogen Phosphorylase B"/>
    <property type="match status" value="2"/>
</dbReference>
<dbReference type="GO" id="GO:0008194">
    <property type="term" value="F:UDP-glycosyltransferase activity"/>
    <property type="evidence" value="ECO:0007669"/>
    <property type="project" value="InterPro"/>
</dbReference>
<proteinExistence type="inferred from homology"/>
<dbReference type="Pfam" id="PF00201">
    <property type="entry name" value="UDPGT"/>
    <property type="match status" value="1"/>
</dbReference>
<dbReference type="InterPro" id="IPR050426">
    <property type="entry name" value="Glycosyltransferase_28"/>
</dbReference>
<dbReference type="InterPro" id="IPR002213">
    <property type="entry name" value="UDP_glucos_trans"/>
</dbReference>
<evidence type="ECO:0000313" key="4">
    <source>
        <dbReference type="Proteomes" id="UP000193834"/>
    </source>
</evidence>
<dbReference type="EMBL" id="FXAZ01000008">
    <property type="protein sequence ID" value="SMG57704.1"/>
    <property type="molecule type" value="Genomic_DNA"/>
</dbReference>
<dbReference type="GO" id="GO:0017000">
    <property type="term" value="P:antibiotic biosynthetic process"/>
    <property type="evidence" value="ECO:0007669"/>
    <property type="project" value="UniProtKB-ARBA"/>
</dbReference>
<dbReference type="Proteomes" id="UP000193834">
    <property type="component" value="Unassembled WGS sequence"/>
</dbReference>
<dbReference type="RefSeq" id="WP_170936641.1">
    <property type="nucleotide sequence ID" value="NZ_FXAZ01000008.1"/>
</dbReference>
<evidence type="ECO:0000256" key="2">
    <source>
        <dbReference type="ARBA" id="ARBA00022679"/>
    </source>
</evidence>
<keyword evidence="2 3" id="KW-0808">Transferase</keyword>
<name>A0A1X7LW19_9BACL</name>
<protein>
    <submittedName>
        <fullName evidence="3">Glycosyltransferase, MGT family</fullName>
    </submittedName>
</protein>
<comment type="similarity">
    <text evidence="1">Belongs to the UDP-glycosyltransferase family.</text>
</comment>
<keyword evidence="4" id="KW-1185">Reference proteome</keyword>
<dbReference type="GO" id="GO:0016758">
    <property type="term" value="F:hexosyltransferase activity"/>
    <property type="evidence" value="ECO:0007669"/>
    <property type="project" value="InterPro"/>
</dbReference>
<accession>A0A1X7LW19</accession>
<dbReference type="PANTHER" id="PTHR48050">
    <property type="entry name" value="STEROL 3-BETA-GLUCOSYLTRANSFERASE"/>
    <property type="match status" value="1"/>
</dbReference>
<dbReference type="PANTHER" id="PTHR48050:SF13">
    <property type="entry name" value="STEROL 3-BETA-GLUCOSYLTRANSFERASE UGT80A2"/>
    <property type="match status" value="1"/>
</dbReference>
<dbReference type="STRING" id="1852522.SAMN06295960_4505"/>
<dbReference type="AlphaFoldDB" id="A0A1X7LW19"/>
<dbReference type="FunFam" id="3.40.50.2000:FF:000072">
    <property type="entry name" value="Glycosyl transferase"/>
    <property type="match status" value="1"/>
</dbReference>
<gene>
    <name evidence="3" type="ORF">SAMN06295960_4505</name>
</gene>
<evidence type="ECO:0000313" key="3">
    <source>
        <dbReference type="EMBL" id="SMG57704.1"/>
    </source>
</evidence>
<dbReference type="SUPFAM" id="SSF53756">
    <property type="entry name" value="UDP-Glycosyltransferase/glycogen phosphorylase"/>
    <property type="match status" value="1"/>
</dbReference>
<dbReference type="NCBIfam" id="TIGR01426">
    <property type="entry name" value="MGT"/>
    <property type="match status" value="1"/>
</dbReference>
<evidence type="ECO:0000256" key="1">
    <source>
        <dbReference type="ARBA" id="ARBA00009995"/>
    </source>
</evidence>
<sequence>MSRVVFFGVDLHGHVNPTLGLIHRLIERGEEVIYYCSDPFREKIEQTGATFRSYRGMLSFGRHHGTGIETLLVFADFIMEKSRTLVEALHDEVYQWQPDYIIHDSFCLWGKELAAKLDIPGISVFANFPFIDEMASKDPEFFMEYVLLAAEDPLYQKHKGQHDIYRKLTDKLSRVIGLKYGRPGMNVMNDIFCSKEGLNLLFTSKAFQIHAESFDHTHVFAGYQVYPRTEPEFPYERLDGRPLIYIAFGTILHNLSALYQTCFEALRDSDYQVIMATGIGTDPEVLGQHPSNFIIQPYVPQLKLLSMASVFVTHGGANSIYESLCYEVPMVVLPQVFDEFMGALMVERSHTGIYLRSSEPARDELRQAIDQAANDLSYREELRKIKQSFESAGGIDLAVNEIMQYVKNAKQKVCHE</sequence>
<dbReference type="InterPro" id="IPR006326">
    <property type="entry name" value="UDPGT_MGT-like"/>
</dbReference>